<name>A0AAF0AV46_9SCHI</name>
<dbReference type="AlphaFoldDB" id="A0AAF0AV46"/>
<comment type="pathway">
    <text evidence="1">Protein modification; protein ubiquitination.</text>
</comment>
<keyword evidence="3" id="KW-0853">WD repeat</keyword>
<dbReference type="PANTHER" id="PTHR46550:SF1">
    <property type="entry name" value="F-BOX PROTEIN 3"/>
    <property type="match status" value="1"/>
</dbReference>
<dbReference type="InterPro" id="IPR001680">
    <property type="entry name" value="WD40_rpt"/>
</dbReference>
<dbReference type="Gene3D" id="2.130.10.10">
    <property type="entry name" value="YVTN repeat-like/Quinoprotein amine dehydrogenase"/>
    <property type="match status" value="1"/>
</dbReference>
<sequence length="648" mass="72400">MNSVQSVNEIKGLGIQNLPKEILIIVFSFLEPRSLLSVQCTCKFWNRLLSDDLSWRTAFFYHFDANDFHEFSPLGNGTWRQEYLLRSAITRAYERGKGQTVQYDCRVGQLTDLYYDFLSGRLFAGNRLTGSISVSDPNTGKVERSVLHASSDGSLIHTITIMKLHKQIFGFGFVDGRVGAIIMTRQAENGRQFRFFMDSHDDAITCMDVYPGDLPPVGEIGMVTGADDGSVNCWDVRTGVCLRSFNFSTSQILSICYRPRFKFLIIDTFDYATGTYMLYVVNGPLQSVKVRPILFACRKRVLSDAEEPPCLLAVDEPANYVFVSLGAPKNSLLRFSFNRATSSDFDPSLVEPLVIQLQGIPVCLCLDTNERFINKPILGNNARLLAVGDDNGNAYIVNSRFKEFRHPVLMTIPVFLGSPISDLYINEAVMVVGSSTGFSAIYNVISGNLLRNLSGARNPARRDAARCIVLDSNPLSLKGVLSLGKHVKAWSYVVSKVHMNKRSRIVAPSKPMTTWDSPSRVGEYTKNEVEREIVLGINQVAEEREEKQQKLELQRKLARHLNEGLADLSEEELLAYATMLSEEEEMKRMQETAAEEDLLKEAVPQPEAPLPSSSEAGPSEAMTPDSSITELTEEEQIELAMRLSLEGN</sequence>
<proteinExistence type="predicted"/>
<dbReference type="PANTHER" id="PTHR46550">
    <property type="entry name" value="F-BOX ONLY PROTEIN 3"/>
    <property type="match status" value="1"/>
</dbReference>
<keyword evidence="2" id="KW-0833">Ubl conjugation pathway</keyword>
<dbReference type="PROSITE" id="PS50330">
    <property type="entry name" value="UIM"/>
    <property type="match status" value="2"/>
</dbReference>
<dbReference type="RefSeq" id="XP_056036455.1">
    <property type="nucleotide sequence ID" value="XM_056179508.1"/>
</dbReference>
<dbReference type="KEGG" id="som:SOMG_00714"/>
<dbReference type="PROSITE" id="PS50082">
    <property type="entry name" value="WD_REPEATS_2"/>
    <property type="match status" value="1"/>
</dbReference>
<dbReference type="InterPro" id="IPR036047">
    <property type="entry name" value="F-box-like_dom_sf"/>
</dbReference>
<dbReference type="SMART" id="SM00256">
    <property type="entry name" value="FBOX"/>
    <property type="match status" value="1"/>
</dbReference>
<dbReference type="Pfam" id="PF12937">
    <property type="entry name" value="F-box-like"/>
    <property type="match status" value="1"/>
</dbReference>
<feature type="region of interest" description="Disordered" evidence="4">
    <location>
        <begin position="586"/>
        <end position="634"/>
    </location>
</feature>
<dbReference type="SUPFAM" id="SSF50978">
    <property type="entry name" value="WD40 repeat-like"/>
    <property type="match status" value="1"/>
</dbReference>
<evidence type="ECO:0000256" key="2">
    <source>
        <dbReference type="ARBA" id="ARBA00022786"/>
    </source>
</evidence>
<dbReference type="GeneID" id="80874197"/>
<evidence type="ECO:0000256" key="3">
    <source>
        <dbReference type="PROSITE-ProRule" id="PRU00221"/>
    </source>
</evidence>
<evidence type="ECO:0000259" key="5">
    <source>
        <dbReference type="PROSITE" id="PS50181"/>
    </source>
</evidence>
<dbReference type="PROSITE" id="PS50181">
    <property type="entry name" value="FBOX"/>
    <property type="match status" value="1"/>
</dbReference>
<dbReference type="InterPro" id="IPR052121">
    <property type="entry name" value="F-box_SCF_Substrate_Recog"/>
</dbReference>
<dbReference type="Proteomes" id="UP001212411">
    <property type="component" value="Chromosome 1"/>
</dbReference>
<dbReference type="EMBL" id="CP115611">
    <property type="protein sequence ID" value="WBW72212.1"/>
    <property type="molecule type" value="Genomic_DNA"/>
</dbReference>
<dbReference type="GO" id="GO:0005737">
    <property type="term" value="C:cytoplasm"/>
    <property type="evidence" value="ECO:0007669"/>
    <property type="project" value="TreeGrafter"/>
</dbReference>
<organism evidence="6 7">
    <name type="scientific">Schizosaccharomyces osmophilus</name>
    <dbReference type="NCBI Taxonomy" id="2545709"/>
    <lineage>
        <taxon>Eukaryota</taxon>
        <taxon>Fungi</taxon>
        <taxon>Dikarya</taxon>
        <taxon>Ascomycota</taxon>
        <taxon>Taphrinomycotina</taxon>
        <taxon>Schizosaccharomycetes</taxon>
        <taxon>Schizosaccharomycetales</taxon>
        <taxon>Schizosaccharomycetaceae</taxon>
        <taxon>Schizosaccharomyces</taxon>
    </lineage>
</organism>
<reference evidence="6 7" key="1">
    <citation type="journal article" date="2023" name="G3 (Bethesda)">
        <title>A high-quality reference genome for the fission yeast Schizosaccharomyces osmophilus.</title>
        <authorList>
            <person name="Jia G.S."/>
            <person name="Zhang W.C."/>
            <person name="Liang Y."/>
            <person name="Liu X.H."/>
            <person name="Rhind N."/>
            <person name="Pidoux A."/>
            <person name="Brysch-Herzberg M."/>
            <person name="Du L.L."/>
        </authorList>
    </citation>
    <scope>NUCLEOTIDE SEQUENCE [LARGE SCALE GENOMIC DNA]</scope>
    <source>
        <strain evidence="6 7">CBS 15793</strain>
    </source>
</reference>
<evidence type="ECO:0000256" key="1">
    <source>
        <dbReference type="ARBA" id="ARBA00004906"/>
    </source>
</evidence>
<evidence type="ECO:0000313" key="6">
    <source>
        <dbReference type="EMBL" id="WBW72212.1"/>
    </source>
</evidence>
<dbReference type="InterPro" id="IPR036322">
    <property type="entry name" value="WD40_repeat_dom_sf"/>
</dbReference>
<dbReference type="InterPro" id="IPR001810">
    <property type="entry name" value="F-box_dom"/>
</dbReference>
<evidence type="ECO:0000256" key="4">
    <source>
        <dbReference type="SAM" id="MobiDB-lite"/>
    </source>
</evidence>
<gene>
    <name evidence="6" type="primary">pof10</name>
    <name evidence="6" type="ORF">SOMG_00714</name>
</gene>
<dbReference type="Gene3D" id="1.20.1280.50">
    <property type="match status" value="1"/>
</dbReference>
<dbReference type="InterPro" id="IPR003903">
    <property type="entry name" value="UIM_dom"/>
</dbReference>
<protein>
    <submittedName>
        <fullName evidence="6">F-box/WD repeat protein Pof10</fullName>
    </submittedName>
</protein>
<feature type="domain" description="F-box" evidence="5">
    <location>
        <begin position="12"/>
        <end position="58"/>
    </location>
</feature>
<evidence type="ECO:0000313" key="7">
    <source>
        <dbReference type="Proteomes" id="UP001212411"/>
    </source>
</evidence>
<feature type="repeat" description="WD" evidence="3">
    <location>
        <begin position="197"/>
        <end position="244"/>
    </location>
</feature>
<dbReference type="InterPro" id="IPR015943">
    <property type="entry name" value="WD40/YVTN_repeat-like_dom_sf"/>
</dbReference>
<keyword evidence="7" id="KW-1185">Reference proteome</keyword>
<dbReference type="SUPFAM" id="SSF81383">
    <property type="entry name" value="F-box domain"/>
    <property type="match status" value="1"/>
</dbReference>
<accession>A0AAF0AV46</accession>